<dbReference type="AlphaFoldDB" id="A0A0R2GY34"/>
<dbReference type="EMBL" id="JQBL01000069">
    <property type="protein sequence ID" value="KRN45666.1"/>
    <property type="molecule type" value="Genomic_DNA"/>
</dbReference>
<evidence type="ECO:0000313" key="2">
    <source>
        <dbReference type="EMBL" id="KRN45666.1"/>
    </source>
</evidence>
<protein>
    <submittedName>
        <fullName evidence="2">Uncharacterized protein</fullName>
    </submittedName>
</protein>
<feature type="transmembrane region" description="Helical" evidence="1">
    <location>
        <begin position="6"/>
        <end position="23"/>
    </location>
</feature>
<keyword evidence="1" id="KW-1133">Transmembrane helix</keyword>
<reference evidence="2 3" key="1">
    <citation type="journal article" date="2015" name="Genome Announc.">
        <title>Expanding the biotechnology potential of lactobacilli through comparative genomics of 213 strains and associated genera.</title>
        <authorList>
            <person name="Sun Z."/>
            <person name="Harris H.M."/>
            <person name="McCann A."/>
            <person name="Guo C."/>
            <person name="Argimon S."/>
            <person name="Zhang W."/>
            <person name="Yang X."/>
            <person name="Jeffery I.B."/>
            <person name="Cooney J.C."/>
            <person name="Kagawa T.F."/>
            <person name="Liu W."/>
            <person name="Song Y."/>
            <person name="Salvetti E."/>
            <person name="Wrobel A."/>
            <person name="Rasinkangas P."/>
            <person name="Parkhill J."/>
            <person name="Rea M.C."/>
            <person name="O'Sullivan O."/>
            <person name="Ritari J."/>
            <person name="Douillard F.P."/>
            <person name="Paul Ross R."/>
            <person name="Yang R."/>
            <person name="Briner A.E."/>
            <person name="Felis G.E."/>
            <person name="de Vos W.M."/>
            <person name="Barrangou R."/>
            <person name="Klaenhammer T.R."/>
            <person name="Caufield P.W."/>
            <person name="Cui Y."/>
            <person name="Zhang H."/>
            <person name="O'Toole P.W."/>
        </authorList>
    </citation>
    <scope>NUCLEOTIDE SEQUENCE [LARGE SCALE GENOMIC DNA]</scope>
    <source>
        <strain evidence="2 3">DSM 20405</strain>
    </source>
</reference>
<dbReference type="Proteomes" id="UP000051841">
    <property type="component" value="Unassembled WGS sequence"/>
</dbReference>
<keyword evidence="1" id="KW-0472">Membrane</keyword>
<keyword evidence="1" id="KW-0812">Transmembrane</keyword>
<sequence>MQFPVSILFGEFIDAGMYILSAFQPDDMLICLLSLLLGCLVLGFGVYLEVIADVVMLPGEAFVKAVNIKFHTEFGSTKMCFDTTMSVIAGLLSFVFTHKLQGVGAGTIIAALLVGYVARQIAKIESLKSVLLNESYLNELV</sequence>
<dbReference type="InterPro" id="IPR038750">
    <property type="entry name" value="YczE/YyaS-like"/>
</dbReference>
<proteinExistence type="predicted"/>
<feature type="transmembrane region" description="Helical" evidence="1">
    <location>
        <begin position="100"/>
        <end position="118"/>
    </location>
</feature>
<evidence type="ECO:0000313" key="3">
    <source>
        <dbReference type="Proteomes" id="UP000051841"/>
    </source>
</evidence>
<name>A0A0R2GY34_9FIRM</name>
<feature type="transmembrane region" description="Helical" evidence="1">
    <location>
        <begin position="30"/>
        <end position="48"/>
    </location>
</feature>
<keyword evidence="3" id="KW-1185">Reference proteome</keyword>
<accession>A0A0R2GY34</accession>
<dbReference type="Pfam" id="PF19700">
    <property type="entry name" value="DUF6198"/>
    <property type="match status" value="1"/>
</dbReference>
<dbReference type="PANTHER" id="PTHR40078">
    <property type="entry name" value="INTEGRAL MEMBRANE PROTEIN-RELATED"/>
    <property type="match status" value="1"/>
</dbReference>
<comment type="caution">
    <text evidence="2">The sequence shown here is derived from an EMBL/GenBank/DDBJ whole genome shotgun (WGS) entry which is preliminary data.</text>
</comment>
<dbReference type="PANTHER" id="PTHR40078:SF1">
    <property type="entry name" value="INTEGRAL MEMBRANE PROTEIN"/>
    <property type="match status" value="1"/>
</dbReference>
<gene>
    <name evidence="2" type="ORF">IV49_GL001895</name>
</gene>
<organism evidence="2 3">
    <name type="scientific">Kandleria vitulina DSM 20405</name>
    <dbReference type="NCBI Taxonomy" id="1410657"/>
    <lineage>
        <taxon>Bacteria</taxon>
        <taxon>Bacillati</taxon>
        <taxon>Bacillota</taxon>
        <taxon>Erysipelotrichia</taxon>
        <taxon>Erysipelotrichales</taxon>
        <taxon>Coprobacillaceae</taxon>
        <taxon>Kandleria</taxon>
    </lineage>
</organism>
<evidence type="ECO:0000256" key="1">
    <source>
        <dbReference type="SAM" id="Phobius"/>
    </source>
</evidence>
<dbReference type="PATRIC" id="fig|1410657.5.peg.1957"/>